<dbReference type="PANTHER" id="PTHR24366">
    <property type="entry name" value="IG(IMMUNOGLOBULIN) AND LRR(LEUCINE RICH REPEAT) DOMAINS"/>
    <property type="match status" value="1"/>
</dbReference>
<feature type="compositionally biased region" description="Basic and acidic residues" evidence="3">
    <location>
        <begin position="547"/>
        <end position="572"/>
    </location>
</feature>
<dbReference type="SMART" id="SM00365">
    <property type="entry name" value="LRR_SD22"/>
    <property type="match status" value="4"/>
</dbReference>
<dbReference type="AlphaFoldDB" id="A0A6J1NF81"/>
<dbReference type="InterPro" id="IPR003591">
    <property type="entry name" value="Leu-rich_rpt_typical-subtyp"/>
</dbReference>
<dbReference type="GeneID" id="112048461"/>
<dbReference type="RefSeq" id="XP_023941756.2">
    <property type="nucleotide sequence ID" value="XM_024085988.2"/>
</dbReference>
<evidence type="ECO:0000313" key="6">
    <source>
        <dbReference type="RefSeq" id="XP_023941756.2"/>
    </source>
</evidence>
<reference evidence="6" key="1">
    <citation type="submission" date="2025-08" db="UniProtKB">
        <authorList>
            <consortium name="RefSeq"/>
        </authorList>
    </citation>
    <scope>IDENTIFICATION</scope>
</reference>
<dbReference type="PANTHER" id="PTHR24366:SF96">
    <property type="entry name" value="LEUCINE RICH REPEAT CONTAINING 53"/>
    <property type="match status" value="1"/>
</dbReference>
<dbReference type="Gene3D" id="3.80.10.10">
    <property type="entry name" value="Ribonuclease Inhibitor"/>
    <property type="match status" value="1"/>
</dbReference>
<name>A0A6J1NF81_BICAN</name>
<dbReference type="InterPro" id="IPR001611">
    <property type="entry name" value="Leu-rich_rpt"/>
</dbReference>
<gene>
    <name evidence="6" type="primary">LOC112048461</name>
</gene>
<dbReference type="SMART" id="SM00369">
    <property type="entry name" value="LRR_TYP"/>
    <property type="match status" value="7"/>
</dbReference>
<feature type="region of interest" description="Disordered" evidence="3">
    <location>
        <begin position="547"/>
        <end position="573"/>
    </location>
</feature>
<sequence>MASWGILTLICVAFIFVEARRVHQKRETKTHLCDQSSTSKVQCFCIKDSHHHDLIQSADCYLNVDGVSNDDPIWKTFKDLENATKISLSNTRGIVIKYIPKNAFQHTKALTKIEVKYGNVEVIEPYSFSNSSSVKGITLTDNQIKILKPNAFAHLRQCMTIGLDTNLIVEINRDVFKDLPSLEKLYLKSNKITTIHDKAFVHLSNLRELEIDRNNLFSLNSETFSGLEKLEKLDMSRNSLEVIGDNTFAPVKNLRILNLEGNKIQMLDEKAFNGLAKLQFLSLAHNALSDIDNVKTFEALQSLVQLNLKGNKLQVLKAEVMNPILDNFYNNISSLNVEDNNFSCNCRLDWFVTLLNKTQSANLKLSIENLKCTPSAELKDKWVKAMESDKAPEQDADDVDPNGAGGDYEYYDESQLNGQLFYTDLRQLLNCDTITSDMSILTTRATLTSLIPITNEVAEIMKVHTTKTIPSMTDRPMELSAATLKVTNKGLLDLSLDSTTIGVEKPEEKDNEIFENKDKRQNSYTTTRLATVSAKPLENKVFYDHHMASDEAQPEKKAQRSVDVAEPRDHSKSNSCRNFVSYIFMIAMLCIRHIF</sequence>
<feature type="signal peptide" evidence="4">
    <location>
        <begin position="1"/>
        <end position="19"/>
    </location>
</feature>
<organism evidence="5 6">
    <name type="scientific">Bicyclus anynana</name>
    <name type="common">Squinting bush brown butterfly</name>
    <dbReference type="NCBI Taxonomy" id="110368"/>
    <lineage>
        <taxon>Eukaryota</taxon>
        <taxon>Metazoa</taxon>
        <taxon>Ecdysozoa</taxon>
        <taxon>Arthropoda</taxon>
        <taxon>Hexapoda</taxon>
        <taxon>Insecta</taxon>
        <taxon>Pterygota</taxon>
        <taxon>Neoptera</taxon>
        <taxon>Endopterygota</taxon>
        <taxon>Lepidoptera</taxon>
        <taxon>Glossata</taxon>
        <taxon>Ditrysia</taxon>
        <taxon>Papilionoidea</taxon>
        <taxon>Nymphalidae</taxon>
        <taxon>Satyrinae</taxon>
        <taxon>Satyrini</taxon>
        <taxon>Mycalesina</taxon>
        <taxon>Bicyclus</taxon>
    </lineage>
</organism>
<protein>
    <submittedName>
        <fullName evidence="6">Connectin-like</fullName>
    </submittedName>
</protein>
<evidence type="ECO:0000256" key="3">
    <source>
        <dbReference type="SAM" id="MobiDB-lite"/>
    </source>
</evidence>
<dbReference type="KEGG" id="bany:112048461"/>
<dbReference type="Pfam" id="PF13855">
    <property type="entry name" value="LRR_8"/>
    <property type="match status" value="3"/>
</dbReference>
<keyword evidence="1" id="KW-0433">Leucine-rich repeat</keyword>
<evidence type="ECO:0000256" key="2">
    <source>
        <dbReference type="ARBA" id="ARBA00022737"/>
    </source>
</evidence>
<dbReference type="Proteomes" id="UP001652582">
    <property type="component" value="Chromosome 16"/>
</dbReference>
<feature type="chain" id="PRO_5045585752" evidence="4">
    <location>
        <begin position="20"/>
        <end position="595"/>
    </location>
</feature>
<evidence type="ECO:0000256" key="4">
    <source>
        <dbReference type="SAM" id="SignalP"/>
    </source>
</evidence>
<proteinExistence type="predicted"/>
<dbReference type="SUPFAM" id="SSF52058">
    <property type="entry name" value="L domain-like"/>
    <property type="match status" value="1"/>
</dbReference>
<evidence type="ECO:0000256" key="1">
    <source>
        <dbReference type="ARBA" id="ARBA00022614"/>
    </source>
</evidence>
<keyword evidence="4" id="KW-0732">Signal</keyword>
<accession>A0A6J1NF81</accession>
<dbReference type="PROSITE" id="PS51450">
    <property type="entry name" value="LRR"/>
    <property type="match status" value="3"/>
</dbReference>
<keyword evidence="2" id="KW-0677">Repeat</keyword>
<dbReference type="InterPro" id="IPR032675">
    <property type="entry name" value="LRR_dom_sf"/>
</dbReference>
<dbReference type="OrthoDB" id="6022531at2759"/>
<evidence type="ECO:0000313" key="5">
    <source>
        <dbReference type="Proteomes" id="UP001652582"/>
    </source>
</evidence>
<keyword evidence="5" id="KW-1185">Reference proteome</keyword>